<dbReference type="PANTHER" id="PTHR11639">
    <property type="entry name" value="S100 CALCIUM-BINDING PROTEIN"/>
    <property type="match status" value="1"/>
</dbReference>
<evidence type="ECO:0000256" key="1">
    <source>
        <dbReference type="ARBA" id="ARBA00004123"/>
    </source>
</evidence>
<dbReference type="CDD" id="cd00213">
    <property type="entry name" value="S-100"/>
    <property type="match status" value="1"/>
</dbReference>
<dbReference type="SMART" id="SM01394">
    <property type="entry name" value="S_100"/>
    <property type="match status" value="1"/>
</dbReference>
<dbReference type="OMA" id="EFFQGCP"/>
<keyword evidence="6" id="KW-0007">Acetylation</keyword>
<comment type="subcellular location">
    <subcellularLocation>
        <location evidence="2">Cytoplasm</location>
    </subcellularLocation>
    <subcellularLocation>
        <location evidence="1">Nucleus</location>
    </subcellularLocation>
    <subcellularLocation>
        <location evidence="3">Secreted</location>
    </subcellularLocation>
</comment>
<evidence type="ECO:0000256" key="6">
    <source>
        <dbReference type="ARBA" id="ARBA00022990"/>
    </source>
</evidence>
<dbReference type="GO" id="GO:0005509">
    <property type="term" value="F:calcium ion binding"/>
    <property type="evidence" value="ECO:0007669"/>
    <property type="project" value="TreeGrafter"/>
</dbReference>
<keyword evidence="10" id="KW-1185">Reference proteome</keyword>
<evidence type="ECO:0000256" key="3">
    <source>
        <dbReference type="ARBA" id="ARBA00004613"/>
    </source>
</evidence>
<dbReference type="Pfam" id="PF01023">
    <property type="entry name" value="S_100"/>
    <property type="match status" value="1"/>
</dbReference>
<dbReference type="Ensembl" id="ENSFTIT00000008856.1">
    <property type="protein sequence ID" value="ENSFTIP00000008478.1"/>
    <property type="gene ID" value="ENSFTIG00000005739.1"/>
</dbReference>
<protein>
    <recommendedName>
        <fullName evidence="8">S100/CaBP-9k-type calcium binding subdomain domain-containing protein</fullName>
    </recommendedName>
</protein>
<dbReference type="GO" id="GO:0046914">
    <property type="term" value="F:transition metal ion binding"/>
    <property type="evidence" value="ECO:0007669"/>
    <property type="project" value="InterPro"/>
</dbReference>
<evidence type="ECO:0000256" key="2">
    <source>
        <dbReference type="ARBA" id="ARBA00004496"/>
    </source>
</evidence>
<dbReference type="AlphaFoldDB" id="A0A8C4U7J9"/>
<keyword evidence="5" id="KW-0964">Secreted</keyword>
<evidence type="ECO:0000256" key="7">
    <source>
        <dbReference type="ARBA" id="ARBA00023242"/>
    </source>
</evidence>
<reference evidence="9" key="2">
    <citation type="submission" date="2025-09" db="UniProtKB">
        <authorList>
            <consortium name="Ensembl"/>
        </authorList>
    </citation>
    <scope>IDENTIFICATION</scope>
</reference>
<evidence type="ECO:0000313" key="9">
    <source>
        <dbReference type="Ensembl" id="ENSFTIP00000008478.1"/>
    </source>
</evidence>
<dbReference type="OrthoDB" id="26525at2759"/>
<dbReference type="InterPro" id="IPR011992">
    <property type="entry name" value="EF-hand-dom_pair"/>
</dbReference>
<evidence type="ECO:0000256" key="5">
    <source>
        <dbReference type="ARBA" id="ARBA00022525"/>
    </source>
</evidence>
<dbReference type="InterPro" id="IPR034325">
    <property type="entry name" value="S-100_dom"/>
</dbReference>
<accession>A0A8C4U7J9</accession>
<dbReference type="Gene3D" id="1.10.238.10">
    <property type="entry name" value="EF-hand"/>
    <property type="match status" value="1"/>
</dbReference>
<reference evidence="9" key="1">
    <citation type="submission" date="2025-08" db="UniProtKB">
        <authorList>
            <consortium name="Ensembl"/>
        </authorList>
    </citation>
    <scope>IDENTIFICATION</scope>
</reference>
<name>A0A8C4U7J9_FALTI</name>
<dbReference type="InterPro" id="IPR013787">
    <property type="entry name" value="S100_Ca-bd_sub"/>
</dbReference>
<evidence type="ECO:0000259" key="8">
    <source>
        <dbReference type="SMART" id="SM01394"/>
    </source>
</evidence>
<organism evidence="9 10">
    <name type="scientific">Falco tinnunculus</name>
    <name type="common">Common kestrel</name>
    <dbReference type="NCBI Taxonomy" id="100819"/>
    <lineage>
        <taxon>Eukaryota</taxon>
        <taxon>Metazoa</taxon>
        <taxon>Chordata</taxon>
        <taxon>Craniata</taxon>
        <taxon>Vertebrata</taxon>
        <taxon>Euteleostomi</taxon>
        <taxon>Archelosauria</taxon>
        <taxon>Archosauria</taxon>
        <taxon>Dinosauria</taxon>
        <taxon>Saurischia</taxon>
        <taxon>Theropoda</taxon>
        <taxon>Coelurosauria</taxon>
        <taxon>Aves</taxon>
        <taxon>Neognathae</taxon>
        <taxon>Neoaves</taxon>
        <taxon>Telluraves</taxon>
        <taxon>Australaves</taxon>
        <taxon>Falconiformes</taxon>
        <taxon>Falconidae</taxon>
        <taxon>Falco</taxon>
    </lineage>
</organism>
<sequence>MATTLERALASSAATFHKRSGKEGYKHQLSKGELKELPSFMGEQLDEHSSQVLLKDLEDKDKMMGFEEYMVLLHCLSMACNDFCAKAQALLGPPRKLAAGGTVQ</sequence>
<dbReference type="GO" id="GO:0005634">
    <property type="term" value="C:nucleus"/>
    <property type="evidence" value="ECO:0007669"/>
    <property type="project" value="UniProtKB-SubCell"/>
</dbReference>
<evidence type="ECO:0000313" key="10">
    <source>
        <dbReference type="Proteomes" id="UP000694562"/>
    </source>
</evidence>
<dbReference type="GO" id="GO:0005576">
    <property type="term" value="C:extracellular region"/>
    <property type="evidence" value="ECO:0007669"/>
    <property type="project" value="UniProtKB-SubCell"/>
</dbReference>
<proteinExistence type="predicted"/>
<dbReference type="Proteomes" id="UP000694562">
    <property type="component" value="Unplaced"/>
</dbReference>
<keyword evidence="4" id="KW-0963">Cytoplasm</keyword>
<dbReference type="PANTHER" id="PTHR11639:SF51">
    <property type="entry name" value="PROTEIN S100-A4"/>
    <property type="match status" value="1"/>
</dbReference>
<dbReference type="GO" id="GO:0005737">
    <property type="term" value="C:cytoplasm"/>
    <property type="evidence" value="ECO:0007669"/>
    <property type="project" value="UniProtKB-SubCell"/>
</dbReference>
<dbReference type="GO" id="GO:0048306">
    <property type="term" value="F:calcium-dependent protein binding"/>
    <property type="evidence" value="ECO:0007669"/>
    <property type="project" value="TreeGrafter"/>
</dbReference>
<keyword evidence="7" id="KW-0539">Nucleus</keyword>
<evidence type="ECO:0000256" key="4">
    <source>
        <dbReference type="ARBA" id="ARBA00022490"/>
    </source>
</evidence>
<feature type="domain" description="S100/CaBP-9k-type calcium binding subdomain" evidence="8">
    <location>
        <begin position="5"/>
        <end position="42"/>
    </location>
</feature>
<dbReference type="SUPFAM" id="SSF47473">
    <property type="entry name" value="EF-hand"/>
    <property type="match status" value="1"/>
</dbReference>